<gene>
    <name evidence="9" type="ORF">IV36_GL002343</name>
</gene>
<dbReference type="CDD" id="cd00209">
    <property type="entry name" value="DHFR"/>
    <property type="match status" value="1"/>
</dbReference>
<protein>
    <recommendedName>
        <fullName evidence="3 7">Dihydrofolate reductase</fullName>
        <ecNumber evidence="3 7">1.5.1.3</ecNumber>
    </recommendedName>
</protein>
<accession>A0A0R2FR18</accession>
<comment type="pathway">
    <text evidence="1 7">Cofactor biosynthesis; tetrahydrofolate biosynthesis; 5,6,7,8-tetrahydrofolate from 7,8-dihydrofolate: step 1/1.</text>
</comment>
<dbReference type="GO" id="GO:0004146">
    <property type="term" value="F:dihydrofolate reductase activity"/>
    <property type="evidence" value="ECO:0007669"/>
    <property type="project" value="UniProtKB-EC"/>
</dbReference>
<dbReference type="Pfam" id="PF00186">
    <property type="entry name" value="DHFR_1"/>
    <property type="match status" value="1"/>
</dbReference>
<evidence type="ECO:0000256" key="7">
    <source>
        <dbReference type="PIRNR" id="PIRNR000194"/>
    </source>
</evidence>
<keyword evidence="4 7" id="KW-0554">One-carbon metabolism</keyword>
<evidence type="ECO:0000313" key="10">
    <source>
        <dbReference type="Proteomes" id="UP000051727"/>
    </source>
</evidence>
<dbReference type="GO" id="GO:0046654">
    <property type="term" value="P:tetrahydrofolate biosynthetic process"/>
    <property type="evidence" value="ECO:0007669"/>
    <property type="project" value="UniProtKB-UniPathway"/>
</dbReference>
<comment type="function">
    <text evidence="7">Key enzyme in folate metabolism. Catalyzes an essential reaction for de novo glycine and purine synthesis, and for DNA precursor synthesis.</text>
</comment>
<dbReference type="SUPFAM" id="SSF53597">
    <property type="entry name" value="Dihydrofolate reductase-like"/>
    <property type="match status" value="1"/>
</dbReference>
<evidence type="ECO:0000256" key="5">
    <source>
        <dbReference type="ARBA" id="ARBA00022857"/>
    </source>
</evidence>
<evidence type="ECO:0000256" key="3">
    <source>
        <dbReference type="ARBA" id="ARBA00012856"/>
    </source>
</evidence>
<dbReference type="UniPathway" id="UPA00077">
    <property type="reaction ID" value="UER00158"/>
</dbReference>
<sequence length="170" mass="19609">MDKMLAYIWAEDEQHHIGIDGHLPWSLPADLAYFKVVTKNHPIVMGRRTFDSFPGFLPKRHHYVLTRSIAFGDKYKDDSRITVVNNIEDLKKMLKKEDSDVFIIGGASLFAEFADTVDLLYVTRIKGKFSGDTTMPELQMDAFKLIKKVPGTVDERNKFPHVFEVYQRKA</sequence>
<comment type="caution">
    <text evidence="9">The sequence shown here is derived from an EMBL/GenBank/DDBJ whole genome shotgun (WGS) entry which is preliminary data.</text>
</comment>
<dbReference type="PANTHER" id="PTHR48069">
    <property type="entry name" value="DIHYDROFOLATE REDUCTASE"/>
    <property type="match status" value="1"/>
</dbReference>
<comment type="catalytic activity">
    <reaction evidence="7">
        <text>(6S)-5,6,7,8-tetrahydrofolate + NADP(+) = 7,8-dihydrofolate + NADPH + H(+)</text>
        <dbReference type="Rhea" id="RHEA:15009"/>
        <dbReference type="ChEBI" id="CHEBI:15378"/>
        <dbReference type="ChEBI" id="CHEBI:57451"/>
        <dbReference type="ChEBI" id="CHEBI:57453"/>
        <dbReference type="ChEBI" id="CHEBI:57783"/>
        <dbReference type="ChEBI" id="CHEBI:58349"/>
        <dbReference type="EC" id="1.5.1.3"/>
    </reaction>
</comment>
<dbReference type="GO" id="GO:0046452">
    <property type="term" value="P:dihydrofolate metabolic process"/>
    <property type="evidence" value="ECO:0007669"/>
    <property type="project" value="TreeGrafter"/>
</dbReference>
<dbReference type="PRINTS" id="PR00070">
    <property type="entry name" value="DHFR"/>
</dbReference>
<dbReference type="PROSITE" id="PS51330">
    <property type="entry name" value="DHFR_2"/>
    <property type="match status" value="1"/>
</dbReference>
<dbReference type="InterPro" id="IPR024072">
    <property type="entry name" value="DHFR-like_dom_sf"/>
</dbReference>
<evidence type="ECO:0000256" key="6">
    <source>
        <dbReference type="ARBA" id="ARBA00023002"/>
    </source>
</evidence>
<dbReference type="Proteomes" id="UP000051727">
    <property type="component" value="Unassembled WGS sequence"/>
</dbReference>
<evidence type="ECO:0000259" key="8">
    <source>
        <dbReference type="PROSITE" id="PS51330"/>
    </source>
</evidence>
<dbReference type="EC" id="1.5.1.3" evidence="3 7"/>
<dbReference type="PIRSF" id="PIRSF000194">
    <property type="entry name" value="DHFR"/>
    <property type="match status" value="1"/>
</dbReference>
<comment type="similarity">
    <text evidence="2 7">Belongs to the dihydrofolate reductase family.</text>
</comment>
<proteinExistence type="inferred from homology"/>
<keyword evidence="5 7" id="KW-0521">NADP</keyword>
<dbReference type="InterPro" id="IPR001796">
    <property type="entry name" value="DHFR_dom"/>
</dbReference>
<dbReference type="GO" id="GO:0046655">
    <property type="term" value="P:folic acid metabolic process"/>
    <property type="evidence" value="ECO:0007669"/>
    <property type="project" value="TreeGrafter"/>
</dbReference>
<dbReference type="GO" id="GO:0005829">
    <property type="term" value="C:cytosol"/>
    <property type="evidence" value="ECO:0007669"/>
    <property type="project" value="TreeGrafter"/>
</dbReference>
<keyword evidence="6 7" id="KW-0560">Oxidoreductase</keyword>
<feature type="domain" description="DHFR" evidence="8">
    <location>
        <begin position="4"/>
        <end position="168"/>
    </location>
</feature>
<evidence type="ECO:0000256" key="4">
    <source>
        <dbReference type="ARBA" id="ARBA00022563"/>
    </source>
</evidence>
<dbReference type="Gene3D" id="3.40.430.10">
    <property type="entry name" value="Dihydrofolate Reductase, subunit A"/>
    <property type="match status" value="1"/>
</dbReference>
<dbReference type="EMBL" id="JQAR01000009">
    <property type="protein sequence ID" value="KRN30091.1"/>
    <property type="molecule type" value="Genomic_DNA"/>
</dbReference>
<dbReference type="STRING" id="1618.IV36_GL002343"/>
<dbReference type="GO" id="GO:0050661">
    <property type="term" value="F:NADP binding"/>
    <property type="evidence" value="ECO:0007669"/>
    <property type="project" value="InterPro"/>
</dbReference>
<reference evidence="9 10" key="1">
    <citation type="journal article" date="2015" name="Genome Announc.">
        <title>Expanding the biotechnology potential of lactobacilli through comparative genomics of 213 strains and associated genera.</title>
        <authorList>
            <person name="Sun Z."/>
            <person name="Harris H.M."/>
            <person name="McCann A."/>
            <person name="Guo C."/>
            <person name="Argimon S."/>
            <person name="Zhang W."/>
            <person name="Yang X."/>
            <person name="Jeffery I.B."/>
            <person name="Cooney J.C."/>
            <person name="Kagawa T.F."/>
            <person name="Liu W."/>
            <person name="Song Y."/>
            <person name="Salvetti E."/>
            <person name="Wrobel A."/>
            <person name="Rasinkangas P."/>
            <person name="Parkhill J."/>
            <person name="Rea M.C."/>
            <person name="O'Sullivan O."/>
            <person name="Ritari J."/>
            <person name="Douillard F.P."/>
            <person name="Paul Ross R."/>
            <person name="Yang R."/>
            <person name="Briner A.E."/>
            <person name="Felis G.E."/>
            <person name="de Vos W.M."/>
            <person name="Barrangou R."/>
            <person name="Klaenhammer T.R."/>
            <person name="Caufield P.W."/>
            <person name="Cui Y."/>
            <person name="Zhang H."/>
            <person name="O'Toole P.W."/>
        </authorList>
    </citation>
    <scope>NUCLEOTIDE SEQUENCE [LARGE SCALE GENOMIC DNA]</scope>
    <source>
        <strain evidence="9 10">ATCC 27304</strain>
    </source>
</reference>
<dbReference type="AlphaFoldDB" id="A0A0R2FR18"/>
<name>A0A0R2FR18_9LACO</name>
<evidence type="ECO:0000256" key="2">
    <source>
        <dbReference type="ARBA" id="ARBA00009539"/>
    </source>
</evidence>
<dbReference type="PATRIC" id="fig|1618.3.peg.2407"/>
<evidence type="ECO:0000256" key="1">
    <source>
        <dbReference type="ARBA" id="ARBA00004903"/>
    </source>
</evidence>
<dbReference type="InterPro" id="IPR012259">
    <property type="entry name" value="DHFR"/>
</dbReference>
<evidence type="ECO:0000313" key="9">
    <source>
        <dbReference type="EMBL" id="KRN30091.1"/>
    </source>
</evidence>
<dbReference type="GO" id="GO:0006730">
    <property type="term" value="P:one-carbon metabolic process"/>
    <property type="evidence" value="ECO:0007669"/>
    <property type="project" value="UniProtKB-KW"/>
</dbReference>
<organism evidence="9 10">
    <name type="scientific">Liquorilactobacillus mali</name>
    <dbReference type="NCBI Taxonomy" id="1618"/>
    <lineage>
        <taxon>Bacteria</taxon>
        <taxon>Bacillati</taxon>
        <taxon>Bacillota</taxon>
        <taxon>Bacilli</taxon>
        <taxon>Lactobacillales</taxon>
        <taxon>Lactobacillaceae</taxon>
        <taxon>Liquorilactobacillus</taxon>
    </lineage>
</organism>
<dbReference type="PANTHER" id="PTHR48069:SF3">
    <property type="entry name" value="DIHYDROFOLATE REDUCTASE"/>
    <property type="match status" value="1"/>
</dbReference>